<sequence length="1443" mass="165380">MKDKFVPLERHFSLIRKSESDQDDQEVGWVGLEPNPITWEDLKQEFRCVILAEAGAGKSFEMEAQANLTKKRGQVAFFIRIEDIEDDFENAFEVGSATAFESWLGSKEDAWFFLDSVDEARLEAPHNFEKAIKRFARRIKPAYQRAHIFISSRPYAWRARSDRELLERYIPYIKPTVEEVEKDRILEKVDDGQKNESQSALQVYLLDPLDESGIRLFAEHRGTPEIDKLIADLQRANLIAMAARPFDLEGILAKWALDQTLDGKYGLIQHNIDCWLDEIDPNRALRQPINREKARRGARLLAAAVVLTGEPGICVPDSVQPNKGIDAKTVLGDWEPTDVQALLERGIFNDALYGIVRFRHREVRDLLAAEWFCEQLKTGGSRNTIESWFLREQYGHLVVTPRLRPILPWLILLDGELQEKVLKMSPEIAVEGGDAAYLPVAVRKSILTDIVNRIANGDDERSVRDNSAIARIAQPDLSNDVLQLLLKYRNCDDAIFFLGRLVWQGEMRECVPTLIGIAIDHKRGIYARVAAIRAIMTCGEDIDIDNMMVELKRSVDAFPRQVLAEVLNNATPHMNSVKFLIEKIDKMEPYKRFESTGLSHALHGFIDRLTVDDSIAGPQPLETIVSGLNIFLCQTPHIGRGESHVSKKFLWLLGPAVHAVERLVSMRSEFALSSEALRIMLMVPAARFWQVEAFDEYKSNLYKAVPDWKRLNDALFWQSIEEARISRLEKNKFERLINVCSVQMLGHFWNFGIDRFWDVLGFVANRGFLDDKLVALSLAHRIYMLAEEPDDWLLELKRTVDGCANLSDFLEQILSPTTHPSILEFEEQEAIREEIRRNKKQELELSRKKWVKRLKAAPDIVRHPLTMKEGAISKDQYCLLREIDDSTIKTSRSGTANWRALIPEFGEEVALAYRDAAVSFWRNYTPGLGSDGDNIRSVPYALTFAMSGLEIEANEDDRFPANLIEADIRHALRYIVWELNGFPRWLEHLHRAAPTLVIEAICTEMEWELANSEPDQPMHYILHDLVYYAPWVHQHLIFPIFTWLGVNEIRNLSVLSHCIHILQSADVDGNTVLKLAKSKIAHPAPKNQLAIWYALWVDREPESGIFAVEEWLSSLKKEEASLEAQLFITELMGTGRSFNSRPYSGNFRNVKDLKALYILMHRFIPAISDVQRAGTGVYSPGLRDNAQDGRNALFNLLSEIPGKETYVALKQLEKDHPDVEYRSWMRKRAYKRAEQDADIEPWSIQQIRDYGQSQISTPLTHRQLFELSVSRLNDLKLWIEQGNDSPYKTWQRVEGETEMRNLVAGWLNGQSLGRYTCAQENEMPNKQRPDIWVQNPNVSSPVPIELKLLDKSWTGPSLCERLRNQLAGDYLREETAGRGVMLLIWQGKSKALRWKIENRFVTLSDLKDSLKSYWDSVAHDFSGVVAIEVILIDLTVRDKKSTG</sequence>
<protein>
    <submittedName>
        <fullName evidence="1">Uncharacterized protein</fullName>
    </submittedName>
</protein>
<keyword evidence="2" id="KW-1185">Reference proteome</keyword>
<dbReference type="RefSeq" id="WP_025371479.1">
    <property type="nucleotide sequence ID" value="NZ_CP003915.1"/>
</dbReference>
<evidence type="ECO:0000313" key="1">
    <source>
        <dbReference type="EMBL" id="AHG62874.1"/>
    </source>
</evidence>
<dbReference type="Gene3D" id="3.40.50.300">
    <property type="entry name" value="P-loop containing nucleotide triphosphate hydrolases"/>
    <property type="match status" value="1"/>
</dbReference>
<accession>W0P7P7</accession>
<dbReference type="eggNOG" id="COG5635">
    <property type="taxonomic scope" value="Bacteria"/>
</dbReference>
<evidence type="ECO:0000313" key="2">
    <source>
        <dbReference type="Proteomes" id="UP000019095"/>
    </source>
</evidence>
<dbReference type="KEGG" id="amim:MIM_c07750"/>
<dbReference type="InterPro" id="IPR027417">
    <property type="entry name" value="P-loop_NTPase"/>
</dbReference>
<gene>
    <name evidence="1" type="ORF">MIM_c07750</name>
</gene>
<dbReference type="OrthoDB" id="336284at2"/>
<dbReference type="Proteomes" id="UP000019095">
    <property type="component" value="Chromosome"/>
</dbReference>
<dbReference type="EMBL" id="CP003915">
    <property type="protein sequence ID" value="AHG62874.1"/>
    <property type="molecule type" value="Genomic_DNA"/>
</dbReference>
<name>W0P7P7_ADVMD</name>
<dbReference type="PATRIC" id="fig|1247726.3.peg.841"/>
<organism evidence="1 2">
    <name type="scientific">Advenella mimigardefordensis (strain DSM 17166 / LMG 22922 / DPN7)</name>
    <dbReference type="NCBI Taxonomy" id="1247726"/>
    <lineage>
        <taxon>Bacteria</taxon>
        <taxon>Pseudomonadati</taxon>
        <taxon>Pseudomonadota</taxon>
        <taxon>Betaproteobacteria</taxon>
        <taxon>Burkholderiales</taxon>
        <taxon>Alcaligenaceae</taxon>
    </lineage>
</organism>
<reference evidence="1 2" key="1">
    <citation type="journal article" date="2014" name="Microbiology">
        <title>Unravelling the complete genome sequence of Advenella mimigardefordensis strain DPN7T and novel insights in the catabolism of the xenobiotic polythioester precursor 3,3'-dithiodipropionate.</title>
        <authorList>
            <person name="Wubbeler J.H."/>
            <person name="Hiessl S."/>
            <person name="Schuldes J."/>
            <person name="Thurmer A."/>
            <person name="Daniel R."/>
            <person name="Steinbuchel A."/>
        </authorList>
    </citation>
    <scope>NUCLEOTIDE SEQUENCE [LARGE SCALE GENOMIC DNA]</scope>
    <source>
        <strain evidence="2">DSM 17166 / LMG 22922 / DPN7</strain>
    </source>
</reference>
<proteinExistence type="predicted"/>
<dbReference type="HOGENOM" id="CLU_004700_0_0_4"/>
<dbReference type="STRING" id="1247726.MIM_c07750"/>